<dbReference type="SUPFAM" id="SSF68906">
    <property type="entry name" value="SAP domain"/>
    <property type="match status" value="1"/>
</dbReference>
<dbReference type="Pfam" id="PF18592">
    <property type="entry name" value="Tho1_MOS11_C"/>
    <property type="match status" value="1"/>
</dbReference>
<evidence type="ECO:0000259" key="4">
    <source>
        <dbReference type="PROSITE" id="PS50800"/>
    </source>
</evidence>
<evidence type="ECO:0000313" key="6">
    <source>
        <dbReference type="Proteomes" id="UP001152885"/>
    </source>
</evidence>
<dbReference type="InterPro" id="IPR052240">
    <property type="entry name" value="SAP_domain_ribonucleoprotein"/>
</dbReference>
<dbReference type="Proteomes" id="UP001152885">
    <property type="component" value="Unassembled WGS sequence"/>
</dbReference>
<dbReference type="Gene3D" id="1.10.720.30">
    <property type="entry name" value="SAP domain"/>
    <property type="match status" value="1"/>
</dbReference>
<dbReference type="PANTHER" id="PTHR46551">
    <property type="entry name" value="SAP DOMAIN-CONTAINING RIBONUCLEOPROTEIN"/>
    <property type="match status" value="1"/>
</dbReference>
<name>A0A9W4TXA2_9ASCO</name>
<dbReference type="GO" id="GO:0016973">
    <property type="term" value="P:poly(A)+ mRNA export from nucleus"/>
    <property type="evidence" value="ECO:0007669"/>
    <property type="project" value="TreeGrafter"/>
</dbReference>
<dbReference type="EMBL" id="CANTUO010000002">
    <property type="protein sequence ID" value="CAI5758282.1"/>
    <property type="molecule type" value="Genomic_DNA"/>
</dbReference>
<dbReference type="PANTHER" id="PTHR46551:SF1">
    <property type="entry name" value="SAP DOMAIN-CONTAINING RIBONUCLEOPROTEIN"/>
    <property type="match status" value="1"/>
</dbReference>
<dbReference type="InterPro" id="IPR036361">
    <property type="entry name" value="SAP_dom_sf"/>
</dbReference>
<comment type="caution">
    <text evidence="5">The sequence shown here is derived from an EMBL/GenBank/DDBJ whole genome shotgun (WGS) entry which is preliminary data.</text>
</comment>
<dbReference type="PROSITE" id="PS50800">
    <property type="entry name" value="SAP"/>
    <property type="match status" value="1"/>
</dbReference>
<feature type="region of interest" description="Disordered" evidence="3">
    <location>
        <begin position="16"/>
        <end position="94"/>
    </location>
</feature>
<evidence type="ECO:0000256" key="1">
    <source>
        <dbReference type="ARBA" id="ARBA00022553"/>
    </source>
</evidence>
<comment type="similarity">
    <text evidence="2">Belongs to the SAP domain-containing ribonucleoprotein family.</text>
</comment>
<feature type="domain" description="SAP" evidence="4">
    <location>
        <begin position="3"/>
        <end position="37"/>
    </location>
</feature>
<feature type="compositionally biased region" description="Basic and acidic residues" evidence="3">
    <location>
        <begin position="73"/>
        <end position="94"/>
    </location>
</feature>
<organism evidence="5 6">
    <name type="scientific">Candida verbasci</name>
    <dbReference type="NCBI Taxonomy" id="1227364"/>
    <lineage>
        <taxon>Eukaryota</taxon>
        <taxon>Fungi</taxon>
        <taxon>Dikarya</taxon>
        <taxon>Ascomycota</taxon>
        <taxon>Saccharomycotina</taxon>
        <taxon>Pichiomycetes</taxon>
        <taxon>Debaryomycetaceae</taxon>
        <taxon>Candida/Lodderomyces clade</taxon>
        <taxon>Candida</taxon>
    </lineage>
</organism>
<keyword evidence="6" id="KW-1185">Reference proteome</keyword>
<keyword evidence="1" id="KW-0597">Phosphoprotein</keyword>
<dbReference type="GO" id="GO:0005634">
    <property type="term" value="C:nucleus"/>
    <property type="evidence" value="ECO:0007669"/>
    <property type="project" value="TreeGrafter"/>
</dbReference>
<dbReference type="InterPro" id="IPR003034">
    <property type="entry name" value="SAP_dom"/>
</dbReference>
<dbReference type="AlphaFoldDB" id="A0A9W4TXA2"/>
<dbReference type="SMART" id="SM00513">
    <property type="entry name" value="SAP"/>
    <property type="match status" value="1"/>
</dbReference>
<evidence type="ECO:0000256" key="2">
    <source>
        <dbReference type="ARBA" id="ARBA00046328"/>
    </source>
</evidence>
<gene>
    <name evidence="5" type="ORF">CANVERA_P2796</name>
</gene>
<evidence type="ECO:0000256" key="3">
    <source>
        <dbReference type="SAM" id="MobiDB-lite"/>
    </source>
</evidence>
<protein>
    <recommendedName>
        <fullName evidence="4">SAP domain-containing protein</fullName>
    </recommendedName>
</protein>
<evidence type="ECO:0000313" key="5">
    <source>
        <dbReference type="EMBL" id="CAI5758282.1"/>
    </source>
</evidence>
<dbReference type="InterPro" id="IPR040746">
    <property type="entry name" value="THO1_MOS11_C"/>
</dbReference>
<accession>A0A9W4TXA2</accession>
<reference evidence="5" key="1">
    <citation type="submission" date="2022-12" db="EMBL/GenBank/DDBJ databases">
        <authorList>
            <person name="Brejova B."/>
        </authorList>
    </citation>
    <scope>NUCLEOTIDE SEQUENCE</scope>
</reference>
<proteinExistence type="inferred from homology"/>
<dbReference type="OrthoDB" id="445357at2759"/>
<sequence length="173" mass="20044">MDYSTQTVAQLKDILKSKGLSTEGKKADLVARLNEQEQPVQEEIKEDPKTEEPENEQSKPEQESTLTVIQPQPKEETKEEPKEEPKKLTPEERKTLAIELLNKKIQRAEKFNDEEAVNQAKKDLIRVEKFGVELGTSLARELGLVNNQLKDGFRNNKGKFKPTYHKKFHKKRY</sequence>
<feature type="compositionally biased region" description="Basic and acidic residues" evidence="3">
    <location>
        <begin position="42"/>
        <end position="62"/>
    </location>
</feature>
<dbReference type="Pfam" id="PF02037">
    <property type="entry name" value="SAP"/>
    <property type="match status" value="1"/>
</dbReference>